<evidence type="ECO:0000259" key="2">
    <source>
        <dbReference type="Pfam" id="PF18821"/>
    </source>
</evidence>
<dbReference type="InterPro" id="IPR040677">
    <property type="entry name" value="LPD7"/>
</dbReference>
<geneLocation type="plasmid" evidence="3 4">
    <name>pST01</name>
</geneLocation>
<dbReference type="RefSeq" id="WP_311193923.1">
    <property type="nucleotide sequence ID" value="NZ_CP115542.1"/>
</dbReference>
<feature type="region of interest" description="Disordered" evidence="1">
    <location>
        <begin position="201"/>
        <end position="225"/>
    </location>
</feature>
<evidence type="ECO:0000313" key="4">
    <source>
        <dbReference type="Proteomes" id="UP001302072"/>
    </source>
</evidence>
<evidence type="ECO:0000313" key="3">
    <source>
        <dbReference type="EMBL" id="WNH54845.1"/>
    </source>
</evidence>
<name>A0ABY9YWL6_9GAMM</name>
<gene>
    <name evidence="3" type="ORF">PDM29_20745</name>
</gene>
<evidence type="ECO:0000256" key="1">
    <source>
        <dbReference type="SAM" id="MobiDB-lite"/>
    </source>
</evidence>
<dbReference type="Pfam" id="PF18821">
    <property type="entry name" value="LPD7"/>
    <property type="match status" value="1"/>
</dbReference>
<feature type="compositionally biased region" description="Basic and acidic residues" evidence="1">
    <location>
        <begin position="11"/>
        <end position="20"/>
    </location>
</feature>
<dbReference type="EMBL" id="CP115542">
    <property type="protein sequence ID" value="WNH54845.1"/>
    <property type="molecule type" value="Genomic_DNA"/>
</dbReference>
<reference evidence="3 4" key="1">
    <citation type="submission" date="2022-12" db="EMBL/GenBank/DDBJ databases">
        <title>Two new species, Stenotrophomonas aracearum and Stenotrophomonas oahuensis, isolated from Anthurium (Araceae family) in Hawaii.</title>
        <authorList>
            <person name="Chunag S.C."/>
            <person name="Dobhal S."/>
            <person name="Alvarez A."/>
            <person name="Arif M."/>
        </authorList>
    </citation>
    <scope>NUCLEOTIDE SEQUENCE [LARGE SCALE GENOMIC DNA]</scope>
    <source>
        <strain evidence="3 4">A5586</strain>
        <plasmid evidence="3 4">pST01</plasmid>
    </source>
</reference>
<proteinExistence type="predicted"/>
<protein>
    <recommendedName>
        <fullName evidence="2">Large polyvalent protein-associated domain-containing protein</fullName>
    </recommendedName>
</protein>
<dbReference type="Proteomes" id="UP001302072">
    <property type="component" value="Plasmid pST01"/>
</dbReference>
<feature type="region of interest" description="Disordered" evidence="1">
    <location>
        <begin position="1"/>
        <end position="26"/>
    </location>
</feature>
<accession>A0ABY9YWL6</accession>
<keyword evidence="3" id="KW-0614">Plasmid</keyword>
<sequence>MASSTPAVPRQHNEIVRTDGKSSTVEHQGVAEKFAANFMRDGNAYRSARFPEKIEFVDRKDRMMIFGKANEFTVRAMAETALERGWEKMDVRGNNAVFKSMAYVEGTVRGIEVTGHKPNDKDLQAIARRQVREAARANPVVQAFAEAKTAKAQAAAVKQFPELKEAFEARAAAQKLVKSSGASADDQQDLMNRVNDKIARAIHEGKPMPQMEVKTQVQLHEVERD</sequence>
<feature type="domain" description="Large polyvalent protein-associated" evidence="2">
    <location>
        <begin position="34"/>
        <end position="129"/>
    </location>
</feature>
<keyword evidence="4" id="KW-1185">Reference proteome</keyword>
<organism evidence="3 4">
    <name type="scientific">Stenotrophomonas oahuensis</name>
    <dbReference type="NCBI Taxonomy" id="3003271"/>
    <lineage>
        <taxon>Bacteria</taxon>
        <taxon>Pseudomonadati</taxon>
        <taxon>Pseudomonadota</taxon>
        <taxon>Gammaproteobacteria</taxon>
        <taxon>Lysobacterales</taxon>
        <taxon>Lysobacteraceae</taxon>
        <taxon>Stenotrophomonas</taxon>
    </lineage>
</organism>